<evidence type="ECO:0000313" key="2">
    <source>
        <dbReference type="Proteomes" id="UP000245383"/>
    </source>
</evidence>
<protein>
    <recommendedName>
        <fullName evidence="3">Endonuclease/exonuclease/phosphatase domain-containing protein</fullName>
    </recommendedName>
</protein>
<evidence type="ECO:0008006" key="3">
    <source>
        <dbReference type="Google" id="ProtNLM"/>
    </source>
</evidence>
<name>A0A2T9YQQ4_9FUNG</name>
<organism evidence="1 2">
    <name type="scientific">Smittium simulii</name>
    <dbReference type="NCBI Taxonomy" id="133385"/>
    <lineage>
        <taxon>Eukaryota</taxon>
        <taxon>Fungi</taxon>
        <taxon>Fungi incertae sedis</taxon>
        <taxon>Zoopagomycota</taxon>
        <taxon>Kickxellomycotina</taxon>
        <taxon>Harpellomycetes</taxon>
        <taxon>Harpellales</taxon>
        <taxon>Legeriomycetaceae</taxon>
        <taxon>Smittium</taxon>
    </lineage>
</organism>
<dbReference type="Gene3D" id="3.60.10.10">
    <property type="entry name" value="Endonuclease/exonuclease/phosphatase"/>
    <property type="match status" value="1"/>
</dbReference>
<sequence length="212" mass="24010">MDSNDATVDDSKVWVVVDYSIIGKLPGYTVIESKSDHNLGGNGLLIALKNNSGLQIFELKQHPHWTSAKIIGKTTDGNKFTLIIINLHLPSAGIRKKDAILTLNRHVHKITENKPHQKLMILGDYNMDTAQMEQKYNTNIEQGTTRTIIEAKNVRDDRLRISYWIKTHKMKVLDYRTTNKVANNTKVVKKKISRSNANISETIKNILLGCMC</sequence>
<reference evidence="1 2" key="1">
    <citation type="journal article" date="2018" name="MBio">
        <title>Comparative Genomics Reveals the Core Gene Toolbox for the Fungus-Insect Symbiosis.</title>
        <authorList>
            <person name="Wang Y."/>
            <person name="Stata M."/>
            <person name="Wang W."/>
            <person name="Stajich J.E."/>
            <person name="White M.M."/>
            <person name="Moncalvo J.M."/>
        </authorList>
    </citation>
    <scope>NUCLEOTIDE SEQUENCE [LARGE SCALE GENOMIC DNA]</scope>
    <source>
        <strain evidence="1 2">SWE-8-4</strain>
    </source>
</reference>
<proteinExistence type="predicted"/>
<gene>
    <name evidence="1" type="ORF">BB561_002345</name>
</gene>
<keyword evidence="2" id="KW-1185">Reference proteome</keyword>
<dbReference type="Proteomes" id="UP000245383">
    <property type="component" value="Unassembled WGS sequence"/>
</dbReference>
<dbReference type="EMBL" id="MBFR01000079">
    <property type="protein sequence ID" value="PVU94683.1"/>
    <property type="molecule type" value="Genomic_DNA"/>
</dbReference>
<dbReference type="SUPFAM" id="SSF56219">
    <property type="entry name" value="DNase I-like"/>
    <property type="match status" value="1"/>
</dbReference>
<dbReference type="AlphaFoldDB" id="A0A2T9YQQ4"/>
<dbReference type="InterPro" id="IPR036691">
    <property type="entry name" value="Endo/exonu/phosph_ase_sf"/>
</dbReference>
<accession>A0A2T9YQQ4</accession>
<dbReference type="OrthoDB" id="10693540at2759"/>
<evidence type="ECO:0000313" key="1">
    <source>
        <dbReference type="EMBL" id="PVU94683.1"/>
    </source>
</evidence>
<comment type="caution">
    <text evidence="1">The sequence shown here is derived from an EMBL/GenBank/DDBJ whole genome shotgun (WGS) entry which is preliminary data.</text>
</comment>